<dbReference type="SMART" id="SM00150">
    <property type="entry name" value="SPEC"/>
    <property type="match status" value="3"/>
</dbReference>
<dbReference type="Gene3D" id="1.20.58.60">
    <property type="match status" value="2"/>
</dbReference>
<evidence type="ECO:0000256" key="2">
    <source>
        <dbReference type="ARBA" id="ARBA00022553"/>
    </source>
</evidence>
<keyword evidence="7" id="KW-1185">Reference proteome</keyword>
<dbReference type="OrthoDB" id="9838382at2759"/>
<dbReference type="AlphaFoldDB" id="A0A6J2V6D5"/>
<evidence type="ECO:0000256" key="4">
    <source>
        <dbReference type="ARBA" id="ARBA00023136"/>
    </source>
</evidence>
<dbReference type="Pfam" id="PF25803">
    <property type="entry name" value="Spectrin_SYNE1_2"/>
    <property type="match status" value="1"/>
</dbReference>
<gene>
    <name evidence="8" type="primary">LOC115809293</name>
</gene>
<dbReference type="InterPro" id="IPR018159">
    <property type="entry name" value="Spectrin/alpha-actinin"/>
</dbReference>
<dbReference type="PANTHER" id="PTHR14514:SF7">
    <property type="entry name" value="KASH DOMAIN-CONTAINING PROTEIN"/>
    <property type="match status" value="1"/>
</dbReference>
<protein>
    <submittedName>
        <fullName evidence="8">Nesprin-3-like</fullName>
    </submittedName>
</protein>
<evidence type="ECO:0000256" key="5">
    <source>
        <dbReference type="SAM" id="Coils"/>
    </source>
</evidence>
<comment type="subcellular location">
    <subcellularLocation>
        <location evidence="1">Endomembrane system</location>
    </subcellularLocation>
</comment>
<accession>A0A6J2V6D5</accession>
<evidence type="ECO:0000256" key="3">
    <source>
        <dbReference type="ARBA" id="ARBA00022737"/>
    </source>
</evidence>
<organism evidence="7 8">
    <name type="scientific">Chanos chanos</name>
    <name type="common">Milkfish</name>
    <name type="synonym">Mugil chanos</name>
    <dbReference type="NCBI Taxonomy" id="29144"/>
    <lineage>
        <taxon>Eukaryota</taxon>
        <taxon>Metazoa</taxon>
        <taxon>Chordata</taxon>
        <taxon>Craniata</taxon>
        <taxon>Vertebrata</taxon>
        <taxon>Euteleostomi</taxon>
        <taxon>Actinopterygii</taxon>
        <taxon>Neopterygii</taxon>
        <taxon>Teleostei</taxon>
        <taxon>Ostariophysi</taxon>
        <taxon>Gonorynchiformes</taxon>
        <taxon>Chanidae</taxon>
        <taxon>Chanos</taxon>
    </lineage>
</organism>
<keyword evidence="5" id="KW-0175">Coiled coil</keyword>
<name>A0A6J2V6D5_CHACN</name>
<evidence type="ECO:0000259" key="6">
    <source>
        <dbReference type="Pfam" id="PF25803"/>
    </source>
</evidence>
<keyword evidence="3" id="KW-0677">Repeat</keyword>
<dbReference type="InterPro" id="IPR057932">
    <property type="entry name" value="Spectrin_SYNE1_3"/>
</dbReference>
<dbReference type="RefSeq" id="XP_030626746.1">
    <property type="nucleotide sequence ID" value="XM_030770886.1"/>
</dbReference>
<feature type="coiled-coil region" evidence="5">
    <location>
        <begin position="335"/>
        <end position="369"/>
    </location>
</feature>
<evidence type="ECO:0000313" key="8">
    <source>
        <dbReference type="RefSeq" id="XP_030626746.1"/>
    </source>
</evidence>
<dbReference type="GeneID" id="115809293"/>
<sequence>MTQQEQDEFDQSLDSALCWIKQIQTRLESNDNTQGPMEALEGRVRETEEICEFEHEGIARVDMVLSASKPLIQNGSEETRAETRSKLRELKTLWEETSTYIIHCHSRVKWVWLHWCEYVRAYEGFWSWLTKVHSEVMRYPELQLGTREKLWQLDQHRVLLIDIQHHAEPLERLLDEAATLHSKTQDPSLEPQAMENLQDVYRQVLHKAQERVATLEKIVEEQQTYNSSVQNFQAWLATQNHELNQYLEDEKSTEDKNSTLQEIFEKVSGKEELLQQMEHVAEEVKACSSPDGSLQVVREMEALRQAWEGLRERVLQEKESKRSSMLSQQALVSQCEELHEEVTRLHAIVKSLNQQLKELEEDTQSRRENNMARDWQQTVNVYNMVTSEGPRVEQLKIRLGELIKQSRNATSIFNEVLAVIKEFHGVKHRASKLFLEMKSNFHQSLQDLFQDFSQWRQKATKFLEMSEESAEISHIAMLMKSIEVKMKESKQNVKEHEDFKENLLDLNKWMVGIRRRLDTFCDATGECRVEDCRIDAEVRKFIDLSASCSEPEPEPEP</sequence>
<dbReference type="InParanoid" id="A0A6J2V6D5"/>
<dbReference type="Proteomes" id="UP000504632">
    <property type="component" value="Chromosome 4"/>
</dbReference>
<dbReference type="PANTHER" id="PTHR14514">
    <property type="entry name" value="PKA ANCHORING PROTEIN"/>
    <property type="match status" value="1"/>
</dbReference>
<proteinExistence type="predicted"/>
<keyword evidence="2" id="KW-0597">Phosphoprotein</keyword>
<evidence type="ECO:0000256" key="1">
    <source>
        <dbReference type="ARBA" id="ARBA00004308"/>
    </source>
</evidence>
<reference evidence="8" key="1">
    <citation type="submission" date="2025-08" db="UniProtKB">
        <authorList>
            <consortium name="RefSeq"/>
        </authorList>
    </citation>
    <scope>IDENTIFICATION</scope>
</reference>
<feature type="domain" description="Nesprin-1/3 spectrin repeats region" evidence="6">
    <location>
        <begin position="327"/>
        <end position="434"/>
    </location>
</feature>
<evidence type="ECO:0000313" key="7">
    <source>
        <dbReference type="Proteomes" id="UP000504632"/>
    </source>
</evidence>
<keyword evidence="4" id="KW-0472">Membrane</keyword>
<dbReference type="SUPFAM" id="SSF46966">
    <property type="entry name" value="Spectrin repeat"/>
    <property type="match status" value="2"/>
</dbReference>